<dbReference type="SUPFAM" id="SSF109854">
    <property type="entry name" value="DinB/YfiT-like putative metalloenzymes"/>
    <property type="match status" value="1"/>
</dbReference>
<protein>
    <submittedName>
        <fullName evidence="2">DinB family protein</fullName>
    </submittedName>
</protein>
<gene>
    <name evidence="2" type="ORF">MKO06_13130</name>
</gene>
<proteinExistence type="predicted"/>
<dbReference type="RefSeq" id="WP_241552527.1">
    <property type="nucleotide sequence ID" value="NZ_JANCNS010000003.1"/>
</dbReference>
<keyword evidence="3" id="KW-1185">Reference proteome</keyword>
<evidence type="ECO:0000313" key="2">
    <source>
        <dbReference type="EMBL" id="MCP9200857.1"/>
    </source>
</evidence>
<dbReference type="InterPro" id="IPR034660">
    <property type="entry name" value="DinB/YfiT-like"/>
</dbReference>
<accession>A0A9X2R9F0</accession>
<sequence length="183" mass="21276">MKNWIERIDKNTESFQQIFGSLNSKKLNWKASAQNWSIAENIQHLIRINESYFPVFEEVRSGTLKLPFVAKFGFMVNFFGNLIKKSVDPAGKKKMRTFPLWEPDTSELDPKILKKFESSQEQLKAYIVDLHDAIASGKVIYSPANRNIVYSLPTALDIIVLHQQRHFYQAREVLKLQNRSSQE</sequence>
<reference evidence="2" key="1">
    <citation type="submission" date="2022-07" db="EMBL/GenBank/DDBJ databases">
        <title>Gramela sediminis sp. nov., isolated from deep-sea sediment of the Indian Ocean.</title>
        <authorList>
            <person name="Shi H."/>
        </authorList>
    </citation>
    <scope>NUCLEOTIDE SEQUENCE</scope>
    <source>
        <strain evidence="2">GC03-9</strain>
    </source>
</reference>
<dbReference type="Pfam" id="PF12867">
    <property type="entry name" value="DinB_2"/>
    <property type="match status" value="1"/>
</dbReference>
<dbReference type="AlphaFoldDB" id="A0A9X2R9F0"/>
<dbReference type="InterPro" id="IPR024775">
    <property type="entry name" value="DinB-like"/>
</dbReference>
<dbReference type="EMBL" id="JANCNS010000003">
    <property type="protein sequence ID" value="MCP9200857.1"/>
    <property type="molecule type" value="Genomic_DNA"/>
</dbReference>
<dbReference type="Proteomes" id="UP001155280">
    <property type="component" value="Unassembled WGS sequence"/>
</dbReference>
<comment type="caution">
    <text evidence="2">The sequence shown here is derived from an EMBL/GenBank/DDBJ whole genome shotgun (WGS) entry which is preliminary data.</text>
</comment>
<dbReference type="Gene3D" id="1.20.120.450">
    <property type="entry name" value="dinb family like domain"/>
    <property type="match status" value="1"/>
</dbReference>
<organism evidence="2 3">
    <name type="scientific">Christiangramia oceanisediminis</name>
    <dbReference type="NCBI Taxonomy" id="2920386"/>
    <lineage>
        <taxon>Bacteria</taxon>
        <taxon>Pseudomonadati</taxon>
        <taxon>Bacteroidota</taxon>
        <taxon>Flavobacteriia</taxon>
        <taxon>Flavobacteriales</taxon>
        <taxon>Flavobacteriaceae</taxon>
        <taxon>Christiangramia</taxon>
    </lineage>
</organism>
<feature type="domain" description="DinB-like" evidence="1">
    <location>
        <begin position="8"/>
        <end position="169"/>
    </location>
</feature>
<evidence type="ECO:0000259" key="1">
    <source>
        <dbReference type="Pfam" id="PF12867"/>
    </source>
</evidence>
<evidence type="ECO:0000313" key="3">
    <source>
        <dbReference type="Proteomes" id="UP001155280"/>
    </source>
</evidence>
<name>A0A9X2R9F0_9FLAO</name>